<dbReference type="SUPFAM" id="SSF53927">
    <property type="entry name" value="Cytidine deaminase-like"/>
    <property type="match status" value="1"/>
</dbReference>
<comment type="subcellular location">
    <subcellularLocation>
        <location evidence="3">Cytoplasm</location>
    </subcellularLocation>
</comment>
<comment type="caution">
    <text evidence="4">The sequence shown here is derived from an EMBL/GenBank/DDBJ whole genome shotgun (WGS) entry which is preliminary data.</text>
</comment>
<evidence type="ECO:0000256" key="2">
    <source>
        <dbReference type="ARBA" id="ARBA00023150"/>
    </source>
</evidence>
<name>A0ABM9B4H7_9BACT</name>
<comment type="caution">
    <text evidence="3">Lacks conserved residue(s) required for the propagation of feature annotation.</text>
</comment>
<dbReference type="InterPro" id="IPR003786">
    <property type="entry name" value="FdhD"/>
</dbReference>
<dbReference type="Proteomes" id="UP000837803">
    <property type="component" value="Unassembled WGS sequence"/>
</dbReference>
<dbReference type="InterPro" id="IPR016193">
    <property type="entry name" value="Cytidine_deaminase-like"/>
</dbReference>
<dbReference type="Gene3D" id="3.10.20.10">
    <property type="match status" value="1"/>
</dbReference>
<proteinExistence type="inferred from homology"/>
<keyword evidence="2 3" id="KW-0501">Molybdenum cofactor biosynthesis</keyword>
<comment type="similarity">
    <text evidence="3">Belongs to the FdhD family.</text>
</comment>
<organism evidence="4 5">
    <name type="scientific">Neolewinella maritima</name>
    <dbReference type="NCBI Taxonomy" id="1383882"/>
    <lineage>
        <taxon>Bacteria</taxon>
        <taxon>Pseudomonadati</taxon>
        <taxon>Bacteroidota</taxon>
        <taxon>Saprospiria</taxon>
        <taxon>Saprospirales</taxon>
        <taxon>Lewinellaceae</taxon>
        <taxon>Neolewinella</taxon>
    </lineage>
</organism>
<sequence length="277" mass="29819">MQQSHPGSKTTQVTKFSVSTSTEVTDVVAEEVPLELQVLHQGRTHPVSITMRTPGRDVDLAIGFLFTEGLLPAGHTVAGGRARVRGNTVKVPWPPAVPLELKRIERHSYTSSSCGVCGKTSLEMVFQAIPFAEAPTVWTITPSLLPTLPPLLKKAQQLFATTGGIHAAGLFDPSGSLLHYAEDVGRHNALDKLIGHYYRHDLLPLDRHILLLSGRASFELIQKAAMAGIACVASVGAPSSLAVELAEDQGITLCGFLRASGFNCYSHPHRITDHNPQ</sequence>
<evidence type="ECO:0000256" key="3">
    <source>
        <dbReference type="HAMAP-Rule" id="MF_00187"/>
    </source>
</evidence>
<accession>A0ABM9B4H7</accession>
<dbReference type="Pfam" id="PF02634">
    <property type="entry name" value="FdhD-NarQ"/>
    <property type="match status" value="1"/>
</dbReference>
<dbReference type="PIRSF" id="PIRSF015626">
    <property type="entry name" value="FdhD"/>
    <property type="match status" value="1"/>
</dbReference>
<protein>
    <recommendedName>
        <fullName evidence="3">Sulfur carrier protein FdhD</fullName>
    </recommendedName>
</protein>
<dbReference type="HAMAP" id="MF_00187">
    <property type="entry name" value="FdhD"/>
    <property type="match status" value="1"/>
</dbReference>
<dbReference type="EMBL" id="CAKLPZ010000004">
    <property type="protein sequence ID" value="CAH1002248.1"/>
    <property type="molecule type" value="Genomic_DNA"/>
</dbReference>
<dbReference type="RefSeq" id="WP_238752119.1">
    <property type="nucleotide sequence ID" value="NZ_CAKLPZ010000004.1"/>
</dbReference>
<dbReference type="NCBIfam" id="TIGR00129">
    <property type="entry name" value="fdhD_narQ"/>
    <property type="match status" value="1"/>
</dbReference>
<dbReference type="PANTHER" id="PTHR30592">
    <property type="entry name" value="FORMATE DEHYDROGENASE"/>
    <property type="match status" value="1"/>
</dbReference>
<evidence type="ECO:0000313" key="5">
    <source>
        <dbReference type="Proteomes" id="UP000837803"/>
    </source>
</evidence>
<reference evidence="4" key="1">
    <citation type="submission" date="2021-12" db="EMBL/GenBank/DDBJ databases">
        <authorList>
            <person name="Rodrigo-Torres L."/>
            <person name="Arahal R. D."/>
            <person name="Lucena T."/>
        </authorList>
    </citation>
    <scope>NUCLEOTIDE SEQUENCE</scope>
    <source>
        <strain evidence="4">CECT 8419</strain>
    </source>
</reference>
<evidence type="ECO:0000256" key="1">
    <source>
        <dbReference type="ARBA" id="ARBA00022490"/>
    </source>
</evidence>
<dbReference type="Gene3D" id="3.40.140.10">
    <property type="entry name" value="Cytidine Deaminase, domain 2"/>
    <property type="match status" value="1"/>
</dbReference>
<evidence type="ECO:0000313" key="4">
    <source>
        <dbReference type="EMBL" id="CAH1002248.1"/>
    </source>
</evidence>
<gene>
    <name evidence="3 4" type="primary">fdhD</name>
    <name evidence="4" type="ORF">LEM8419_03166</name>
</gene>
<comment type="function">
    <text evidence="3">Required for formate dehydrogenase (FDH) activity. Acts as a sulfur carrier protein that transfers sulfur from IscS to the molybdenum cofactor prior to its insertion into FDH.</text>
</comment>
<feature type="active site" description="Cysteine persulfide intermediate" evidence="3">
    <location>
        <position position="114"/>
    </location>
</feature>
<keyword evidence="5" id="KW-1185">Reference proteome</keyword>
<dbReference type="PANTHER" id="PTHR30592:SF1">
    <property type="entry name" value="SULFUR CARRIER PROTEIN FDHD"/>
    <property type="match status" value="1"/>
</dbReference>
<keyword evidence="1 3" id="KW-0963">Cytoplasm</keyword>